<proteinExistence type="predicted"/>
<dbReference type="NCBIfam" id="NF033679">
    <property type="entry name" value="DNRLRE_dom"/>
    <property type="match status" value="1"/>
</dbReference>
<dbReference type="Pfam" id="PF07940">
    <property type="entry name" value="Hepar_II_III_C"/>
    <property type="match status" value="1"/>
</dbReference>
<comment type="subcellular location">
    <subcellularLocation>
        <location evidence="1">Cell envelope</location>
    </subcellularLocation>
    <subcellularLocation>
        <location evidence="2">Secreted</location>
    </subcellularLocation>
</comment>
<evidence type="ECO:0000259" key="6">
    <source>
        <dbReference type="PROSITE" id="PS50022"/>
    </source>
</evidence>
<evidence type="ECO:0000256" key="3">
    <source>
        <dbReference type="ARBA" id="ARBA00022525"/>
    </source>
</evidence>
<sequence>MLDATEATPLHHRSRRRPFRPSSSRGRVLRLSKALAVSSVITLLAALGTVSPAGSAAAVGTGPTAADVTTAHPRLELDQQAVVDLRASVSSDPAVTAVWNRVRGEADRMLTEPVLKRSSPDGVRILETSQTLVQRARTLGISYLVTRSSAYADRLWLDLDAASKFADWNPDHFLDTAEMTQGMAIGYDWLYARWTPSQRSTLSSAIQRLGLQPSVPVYSAPANTSGPYKYGGNWAVVTNNWNIVANGGMIAGAVATAQDNAGLSDRILGYATPSLRRGLAQFGPDGGYAEGATYWEYATRYLASALSTLDVATGTDWGLAASPGVSSTGYFPVQMLGASKTMYDFGDSDSTQLNPPSQLYLAKKFDNADFLSVDGKQTGSDAQRLIWYRAATTAAPGPGASRDSFSTAAGVSTMRSSWDADGTSVAFRSASSPTSGHQHQDSGSFILDALGQRWSSDLGRDDYSLAGYFEGESRWTYYRNRQEAHSTLLVDPFRSSTAYATRQSKMIRSDANASSSLAVSDLSALLPSGTTWQRGVKLFDGRDQFLVQDEVKRSGPIQALWSMNTEALIDVSDDGRSASLYRDGRRMLARIVTDDSFRFSVMDAAPLATSPRPPGQSSNLADRKLTITASGTDSVRIAVQFSPLRGDAPVATAVPVADLSAWSLDPVGTSRATGVTVGGTPLPSFAGDDLAYTAAVDPTGPLPVVAARAPAGAVVSSTAPAAVPGWASTTVTEPGRTPTTYRVLLTPGPIRIQSAVASRTTAGSPEVTFDGAEGAYWSTWGDNSITWQLARATTVERLDLFWVANSSRVSTFDLLSSPDGRTWTARTSGSYLGTGGWASVAAAMPSDTRFVRLVGHGDGTKDVWTALREVRIYSFTEDVRVPVPDSGLSFATAALSTAEVQAGASAAASATGTGPDGRALPASSVRLTWGSSDPAVASVDRSGSVTGRAAGTAMIGVLVESGGVVRSASVPVTVVDRTKVRLFPTADSYVQGGGSAGTNYGSITGMLVKTSASTSTDQSYTRIGYLHFNLSALQGRTVTGATLTTTAAITDNGSPVLLDFHDTPTTWTEKGLTFTNRPTLGPILGSTLVDTTKTTRTTDLTDALATKAATATPTLSLGIDQSHLPAGTAGSVVRIETRESTTTPYLDITFGD</sequence>
<dbReference type="Gene3D" id="1.50.10.100">
    <property type="entry name" value="Chondroitin AC/alginate lyase"/>
    <property type="match status" value="1"/>
</dbReference>
<dbReference type="Gene3D" id="2.60.120.260">
    <property type="entry name" value="Galactose-binding domain-like"/>
    <property type="match status" value="1"/>
</dbReference>
<dbReference type="AlphaFoldDB" id="A0ABD6WCM9"/>
<gene>
    <name evidence="7" type="ORF">C5C04_00750</name>
</gene>
<dbReference type="GO" id="GO:0030313">
    <property type="term" value="C:cell envelope"/>
    <property type="evidence" value="ECO:0007669"/>
    <property type="project" value="UniProtKB-SubCell"/>
</dbReference>
<dbReference type="SUPFAM" id="SSF49785">
    <property type="entry name" value="Galactose-binding domain-like"/>
    <property type="match status" value="1"/>
</dbReference>
<protein>
    <recommendedName>
        <fullName evidence="6">F5/8 type C domain-containing protein</fullName>
    </recommendedName>
</protein>
<dbReference type="Pfam" id="PF24517">
    <property type="entry name" value="CBM96"/>
    <property type="match status" value="1"/>
</dbReference>
<dbReference type="SUPFAM" id="SSF49373">
    <property type="entry name" value="Invasin/intimin cell-adhesion fragments"/>
    <property type="match status" value="1"/>
</dbReference>
<name>A0ABD6WCM9_RATRA</name>
<dbReference type="EMBL" id="PSUL01000001">
    <property type="protein sequence ID" value="PPF16344.1"/>
    <property type="molecule type" value="Genomic_DNA"/>
</dbReference>
<dbReference type="InterPro" id="IPR055372">
    <property type="entry name" value="CBM96"/>
</dbReference>
<dbReference type="SUPFAM" id="SSF48230">
    <property type="entry name" value="Chondroitin AC/alginate lyase"/>
    <property type="match status" value="1"/>
</dbReference>
<dbReference type="PANTHER" id="PTHR38045:SF1">
    <property type="entry name" value="HEPARINASE II_III-LIKE PROTEIN"/>
    <property type="match status" value="1"/>
</dbReference>
<evidence type="ECO:0000313" key="7">
    <source>
        <dbReference type="EMBL" id="PPF16344.1"/>
    </source>
</evidence>
<feature type="domain" description="F5/8 type C" evidence="6">
    <location>
        <begin position="731"/>
        <end position="875"/>
    </location>
</feature>
<dbReference type="Pfam" id="PF02368">
    <property type="entry name" value="Big_2"/>
    <property type="match status" value="1"/>
</dbReference>
<dbReference type="InterPro" id="IPR008929">
    <property type="entry name" value="Chondroitin_lyas"/>
</dbReference>
<dbReference type="PROSITE" id="PS50022">
    <property type="entry name" value="FA58C_3"/>
    <property type="match status" value="1"/>
</dbReference>
<keyword evidence="4" id="KW-0732">Signal</keyword>
<organism evidence="7 8">
    <name type="scientific">Rathayibacter rathayi</name>
    <name type="common">Corynebacterium rathayi</name>
    <dbReference type="NCBI Taxonomy" id="33887"/>
    <lineage>
        <taxon>Bacteria</taxon>
        <taxon>Bacillati</taxon>
        <taxon>Actinomycetota</taxon>
        <taxon>Actinomycetes</taxon>
        <taxon>Micrococcales</taxon>
        <taxon>Microbacteriaceae</taxon>
        <taxon>Rathayibacter</taxon>
    </lineage>
</organism>
<accession>A0ABD6WCM9</accession>
<dbReference type="Gene3D" id="2.60.40.1080">
    <property type="match status" value="1"/>
</dbReference>
<dbReference type="Pfam" id="PF00754">
    <property type="entry name" value="F5_F8_type_C"/>
    <property type="match status" value="1"/>
</dbReference>
<feature type="region of interest" description="Disordered" evidence="5">
    <location>
        <begin position="1"/>
        <end position="25"/>
    </location>
</feature>
<evidence type="ECO:0000256" key="2">
    <source>
        <dbReference type="ARBA" id="ARBA00004613"/>
    </source>
</evidence>
<evidence type="ECO:0000313" key="8">
    <source>
        <dbReference type="Proteomes" id="UP000237881"/>
    </source>
</evidence>
<evidence type="ECO:0000256" key="4">
    <source>
        <dbReference type="ARBA" id="ARBA00022729"/>
    </source>
</evidence>
<dbReference type="InterPro" id="IPR000421">
    <property type="entry name" value="FA58C"/>
</dbReference>
<dbReference type="InterPro" id="IPR008979">
    <property type="entry name" value="Galactose-bd-like_sf"/>
</dbReference>
<dbReference type="SMART" id="SM00635">
    <property type="entry name" value="BID_2"/>
    <property type="match status" value="1"/>
</dbReference>
<dbReference type="InterPro" id="IPR012480">
    <property type="entry name" value="Hepar_II_III_C"/>
</dbReference>
<dbReference type="Proteomes" id="UP000237881">
    <property type="component" value="Unassembled WGS sequence"/>
</dbReference>
<dbReference type="PANTHER" id="PTHR38045">
    <property type="entry name" value="CHROMOSOME 1, WHOLE GENOME SHOTGUN SEQUENCE"/>
    <property type="match status" value="1"/>
</dbReference>
<evidence type="ECO:0000256" key="1">
    <source>
        <dbReference type="ARBA" id="ARBA00004196"/>
    </source>
</evidence>
<dbReference type="InterPro" id="IPR008964">
    <property type="entry name" value="Invasin/intimin_cell_adhesion"/>
</dbReference>
<dbReference type="InterPro" id="IPR003343">
    <property type="entry name" value="Big_2"/>
</dbReference>
<dbReference type="GO" id="GO:0005576">
    <property type="term" value="C:extracellular region"/>
    <property type="evidence" value="ECO:0007669"/>
    <property type="project" value="UniProtKB-SubCell"/>
</dbReference>
<evidence type="ECO:0000256" key="5">
    <source>
        <dbReference type="SAM" id="MobiDB-lite"/>
    </source>
</evidence>
<reference evidence="7 8" key="1">
    <citation type="submission" date="2018-02" db="EMBL/GenBank/DDBJ databases">
        <title>Bacteriophage NCPPB3778 and a type I-E CRISPR drive the evolution of the US Biological Select Agent, Rathayibacter toxicus.</title>
        <authorList>
            <person name="Davis E.W.II."/>
            <person name="Tabima J.F."/>
            <person name="Weisberg A.J."/>
            <person name="Lopes L.D."/>
            <person name="Wiseman M.S."/>
            <person name="Wiseman M.S."/>
            <person name="Pupko T."/>
            <person name="Belcher M.S."/>
            <person name="Sechler A.J."/>
            <person name="Tancos M.A."/>
            <person name="Schroeder B.K."/>
            <person name="Murray T.D."/>
            <person name="Luster D.G."/>
            <person name="Schneider W.L."/>
            <person name="Rogers E."/>
            <person name="Andreote F.D."/>
            <person name="Grunwald N.J."/>
            <person name="Putnam M.L."/>
            <person name="Chang J.H."/>
        </authorList>
    </citation>
    <scope>NUCLEOTIDE SEQUENCE [LARGE SCALE GENOMIC DNA]</scope>
    <source>
        <strain evidence="7 8">AY1I9</strain>
    </source>
</reference>
<comment type="caution">
    <text evidence="7">The sequence shown here is derived from an EMBL/GenBank/DDBJ whole genome shotgun (WGS) entry which is preliminary data.</text>
</comment>
<feature type="compositionally biased region" description="Basic residues" evidence="5">
    <location>
        <begin position="10"/>
        <end position="19"/>
    </location>
</feature>
<dbReference type="Gene3D" id="2.70.98.70">
    <property type="match status" value="1"/>
</dbReference>
<dbReference type="RefSeq" id="WP_104326479.1">
    <property type="nucleotide sequence ID" value="NZ_PSUL01000001.1"/>
</dbReference>
<keyword evidence="3" id="KW-0964">Secreted</keyword>